<comment type="caution">
    <text evidence="1">The sequence shown here is derived from an EMBL/GenBank/DDBJ whole genome shotgun (WGS) entry which is preliminary data.</text>
</comment>
<dbReference type="PANTHER" id="PTHR41287">
    <property type="match status" value="1"/>
</dbReference>
<reference evidence="1" key="1">
    <citation type="journal article" date="2015" name="Nature">
        <title>Complex archaea that bridge the gap between prokaryotes and eukaryotes.</title>
        <authorList>
            <person name="Spang A."/>
            <person name="Saw J.H."/>
            <person name="Jorgensen S.L."/>
            <person name="Zaremba-Niedzwiedzka K."/>
            <person name="Martijn J."/>
            <person name="Lind A.E."/>
            <person name="van Eijk R."/>
            <person name="Schleper C."/>
            <person name="Guy L."/>
            <person name="Ettema T.J."/>
        </authorList>
    </citation>
    <scope>NUCLEOTIDE SEQUENCE</scope>
</reference>
<feature type="non-terminal residue" evidence="1">
    <location>
        <position position="92"/>
    </location>
</feature>
<accession>A0A0F9SQ43</accession>
<proteinExistence type="predicted"/>
<name>A0A0F9SQ43_9ZZZZ</name>
<dbReference type="PANTHER" id="PTHR41287:SF1">
    <property type="entry name" value="PROTEIN YMFN"/>
    <property type="match status" value="1"/>
</dbReference>
<dbReference type="AlphaFoldDB" id="A0A0F9SQ43"/>
<sequence length="92" mass="10206">MVVAVKSPVTAYAETVSDGEIVAGKWVRLACERHLNDLATGPARGLRFDEDAAQRAIDFFGFLHHSKGEWAGRVFKLGPWQEFVVGSLFGWQ</sequence>
<dbReference type="EMBL" id="LAZR01000549">
    <property type="protein sequence ID" value="KKN64602.1"/>
    <property type="molecule type" value="Genomic_DNA"/>
</dbReference>
<evidence type="ECO:0000313" key="1">
    <source>
        <dbReference type="EMBL" id="KKN64602.1"/>
    </source>
</evidence>
<organism evidence="1">
    <name type="scientific">marine sediment metagenome</name>
    <dbReference type="NCBI Taxonomy" id="412755"/>
    <lineage>
        <taxon>unclassified sequences</taxon>
        <taxon>metagenomes</taxon>
        <taxon>ecological metagenomes</taxon>
    </lineage>
</organism>
<dbReference type="InterPro" id="IPR005021">
    <property type="entry name" value="Terminase_largesu-like"/>
</dbReference>
<gene>
    <name evidence="1" type="ORF">LCGC14_0489790</name>
</gene>
<protein>
    <submittedName>
        <fullName evidence="1">Uncharacterized protein</fullName>
    </submittedName>
</protein>